<reference evidence="1 2" key="1">
    <citation type="submission" date="2019-11" db="EMBL/GenBank/DDBJ databases">
        <title>The genome sequence of Methylocystis heyeri.</title>
        <authorList>
            <person name="Oshkin I.Y."/>
            <person name="Miroshnikov K."/>
            <person name="Dedysh S.N."/>
        </authorList>
    </citation>
    <scope>NUCLEOTIDE SEQUENCE [LARGE SCALE GENOMIC DNA]</scope>
    <source>
        <strain evidence="1 2">H2</strain>
    </source>
</reference>
<organism evidence="1 2">
    <name type="scientific">Methylocystis heyeri</name>
    <dbReference type="NCBI Taxonomy" id="391905"/>
    <lineage>
        <taxon>Bacteria</taxon>
        <taxon>Pseudomonadati</taxon>
        <taxon>Pseudomonadota</taxon>
        <taxon>Alphaproteobacteria</taxon>
        <taxon>Hyphomicrobiales</taxon>
        <taxon>Methylocystaceae</taxon>
        <taxon>Methylocystis</taxon>
    </lineage>
</organism>
<keyword evidence="2" id="KW-1185">Reference proteome</keyword>
<dbReference type="EMBL" id="CP046052">
    <property type="protein sequence ID" value="QGM44765.1"/>
    <property type="molecule type" value="Genomic_DNA"/>
</dbReference>
<evidence type="ECO:0000313" key="1">
    <source>
        <dbReference type="EMBL" id="QGM44765.1"/>
    </source>
</evidence>
<accession>A0A6B8KCL7</accession>
<dbReference type="Proteomes" id="UP000309061">
    <property type="component" value="Chromosome"/>
</dbReference>
<sequence length="76" mass="8536">MLFRRVRRDNVATRAIRRFGEPGKFKILVFGGNAAKGPPIASNCVGAADQWIKSEKISEHVPKKREAAFGKEQLRQ</sequence>
<proteinExistence type="predicted"/>
<protein>
    <submittedName>
        <fullName evidence="1">Uncharacterized protein</fullName>
    </submittedName>
</protein>
<name>A0A6B8KCL7_9HYPH</name>
<dbReference type="AlphaFoldDB" id="A0A6B8KCL7"/>
<gene>
    <name evidence="1" type="ORF">H2LOC_003150</name>
</gene>
<evidence type="ECO:0000313" key="2">
    <source>
        <dbReference type="Proteomes" id="UP000309061"/>
    </source>
</evidence>
<dbReference type="KEGG" id="mhey:H2LOC_003150"/>
<dbReference type="RefSeq" id="WP_136495063.1">
    <property type="nucleotide sequence ID" value="NZ_CP046052.1"/>
</dbReference>